<evidence type="ECO:0000256" key="3">
    <source>
        <dbReference type="ARBA" id="ARBA00022960"/>
    </source>
</evidence>
<protein>
    <recommendedName>
        <fullName evidence="7 8">Glutamate racemase</fullName>
        <ecNumber evidence="2 8">5.1.1.3</ecNumber>
    </recommendedName>
</protein>
<evidence type="ECO:0000256" key="2">
    <source>
        <dbReference type="ARBA" id="ARBA00013090"/>
    </source>
</evidence>
<comment type="pathway">
    <text evidence="8">Cell wall biogenesis; peptidoglycan biosynthesis.</text>
</comment>
<dbReference type="AlphaFoldDB" id="A0A1M5AFQ8"/>
<evidence type="ECO:0000256" key="6">
    <source>
        <dbReference type="ARBA" id="ARBA00023316"/>
    </source>
</evidence>
<accession>A0A1M5AFQ8</accession>
<organism evidence="9 10">
    <name type="scientific">Caldanaerobius fijiensis DSM 17918</name>
    <dbReference type="NCBI Taxonomy" id="1121256"/>
    <lineage>
        <taxon>Bacteria</taxon>
        <taxon>Bacillati</taxon>
        <taxon>Bacillota</taxon>
        <taxon>Clostridia</taxon>
        <taxon>Thermoanaerobacterales</taxon>
        <taxon>Thermoanaerobacteraceae</taxon>
        <taxon>Caldanaerobius</taxon>
    </lineage>
</organism>
<dbReference type="PROSITE" id="PS00923">
    <property type="entry name" value="ASP_GLU_RACEMASE_1"/>
    <property type="match status" value="1"/>
</dbReference>
<feature type="binding site" evidence="8">
    <location>
        <begin position="42"/>
        <end position="43"/>
    </location>
    <ligand>
        <name>substrate</name>
    </ligand>
</feature>
<keyword evidence="5 8" id="KW-0413">Isomerase</keyword>
<sequence length="268" mass="29510">MDSRPIGVFDSGVGGMTVVKELMDVLKNESLVYFGDTARVPYGTKSKQTVTKYAFQNTRFLLSQGVKAVVIACNTASATSLEDVKAHFDVPVFGVIEPGALAAVSASKNKKVGIIGTERTILSGAYEKAIKALDPFIEIKSTPCPLFVPLVEEGWADTEVAYMVAKEYLKPLKDSGVDTLVLGCTHYPLLMSTISKVMGQDVVLVNPARETALMVREKLEELGLFSANDEKPYYKFFVSDNPEKFQEIGEKFLKKPIYGIELIDIERY</sequence>
<dbReference type="NCBIfam" id="TIGR00067">
    <property type="entry name" value="glut_race"/>
    <property type="match status" value="1"/>
</dbReference>
<dbReference type="STRING" id="1121256.SAMN02746089_01631"/>
<keyword evidence="10" id="KW-1185">Reference proteome</keyword>
<gene>
    <name evidence="8" type="primary">murI</name>
    <name evidence="9" type="ORF">SAMN02746089_01631</name>
</gene>
<name>A0A1M5AFQ8_9THEO</name>
<feature type="binding site" evidence="8">
    <location>
        <begin position="185"/>
        <end position="186"/>
    </location>
    <ligand>
        <name>substrate</name>
    </ligand>
</feature>
<comment type="similarity">
    <text evidence="8">Belongs to the aspartate/glutamate racemases family.</text>
</comment>
<feature type="active site" description="Proton donor/acceptor" evidence="8">
    <location>
        <position position="73"/>
    </location>
</feature>
<evidence type="ECO:0000256" key="8">
    <source>
        <dbReference type="HAMAP-Rule" id="MF_00258"/>
    </source>
</evidence>
<dbReference type="Proteomes" id="UP000184088">
    <property type="component" value="Unassembled WGS sequence"/>
</dbReference>
<proteinExistence type="inferred from homology"/>
<dbReference type="GO" id="GO:0009252">
    <property type="term" value="P:peptidoglycan biosynthetic process"/>
    <property type="evidence" value="ECO:0007669"/>
    <property type="project" value="UniProtKB-UniRule"/>
</dbReference>
<dbReference type="SUPFAM" id="SSF53681">
    <property type="entry name" value="Aspartate/glutamate racemase"/>
    <property type="match status" value="2"/>
</dbReference>
<dbReference type="PANTHER" id="PTHR21198">
    <property type="entry name" value="GLUTAMATE RACEMASE"/>
    <property type="match status" value="1"/>
</dbReference>
<feature type="active site" description="Proton donor/acceptor" evidence="8">
    <location>
        <position position="184"/>
    </location>
</feature>
<evidence type="ECO:0000256" key="1">
    <source>
        <dbReference type="ARBA" id="ARBA00001602"/>
    </source>
</evidence>
<dbReference type="PANTHER" id="PTHR21198:SF2">
    <property type="entry name" value="GLUTAMATE RACEMASE"/>
    <property type="match status" value="1"/>
</dbReference>
<dbReference type="FunFam" id="3.40.50.1860:FF:000002">
    <property type="entry name" value="Glutamate racemase"/>
    <property type="match status" value="1"/>
</dbReference>
<dbReference type="EC" id="5.1.1.3" evidence="2 8"/>
<dbReference type="GO" id="GO:0008360">
    <property type="term" value="P:regulation of cell shape"/>
    <property type="evidence" value="ECO:0007669"/>
    <property type="project" value="UniProtKB-KW"/>
</dbReference>
<dbReference type="Gene3D" id="3.40.50.1860">
    <property type="match status" value="2"/>
</dbReference>
<dbReference type="InterPro" id="IPR018187">
    <property type="entry name" value="Asp/Glu_racemase_AS_1"/>
</dbReference>
<evidence type="ECO:0000256" key="5">
    <source>
        <dbReference type="ARBA" id="ARBA00023235"/>
    </source>
</evidence>
<dbReference type="HAMAP" id="MF_00258">
    <property type="entry name" value="Glu_racemase"/>
    <property type="match status" value="1"/>
</dbReference>
<dbReference type="InterPro" id="IPR033134">
    <property type="entry name" value="Asp/Glu_racemase_AS_2"/>
</dbReference>
<keyword evidence="6 8" id="KW-0961">Cell wall biogenesis/degradation</keyword>
<evidence type="ECO:0000256" key="7">
    <source>
        <dbReference type="ARBA" id="ARBA00070053"/>
    </source>
</evidence>
<reference evidence="9 10" key="1">
    <citation type="submission" date="2016-11" db="EMBL/GenBank/DDBJ databases">
        <authorList>
            <person name="Jaros S."/>
            <person name="Januszkiewicz K."/>
            <person name="Wedrychowicz H."/>
        </authorList>
    </citation>
    <scope>NUCLEOTIDE SEQUENCE [LARGE SCALE GENOMIC DNA]</scope>
    <source>
        <strain evidence="9 10">DSM 17918</strain>
    </source>
</reference>
<dbReference type="UniPathway" id="UPA00219"/>
<keyword evidence="3 8" id="KW-0133">Cell shape</keyword>
<evidence type="ECO:0000313" key="9">
    <source>
        <dbReference type="EMBL" id="SHF29128.1"/>
    </source>
</evidence>
<dbReference type="GO" id="GO:0008881">
    <property type="term" value="F:glutamate racemase activity"/>
    <property type="evidence" value="ECO:0007669"/>
    <property type="project" value="UniProtKB-UniRule"/>
</dbReference>
<keyword evidence="4 8" id="KW-0573">Peptidoglycan synthesis</keyword>
<feature type="binding site" evidence="8">
    <location>
        <begin position="74"/>
        <end position="75"/>
    </location>
    <ligand>
        <name>substrate</name>
    </ligand>
</feature>
<dbReference type="OrthoDB" id="9801055at2"/>
<dbReference type="PROSITE" id="PS00924">
    <property type="entry name" value="ASP_GLU_RACEMASE_2"/>
    <property type="match status" value="1"/>
</dbReference>
<dbReference type="InterPro" id="IPR001920">
    <property type="entry name" value="Asp/Glu_race"/>
</dbReference>
<dbReference type="EMBL" id="FQVH01000017">
    <property type="protein sequence ID" value="SHF29128.1"/>
    <property type="molecule type" value="Genomic_DNA"/>
</dbReference>
<comment type="function">
    <text evidence="8">Provides the (R)-glutamate required for cell wall biosynthesis.</text>
</comment>
<comment type="catalytic activity">
    <reaction evidence="1 8">
        <text>L-glutamate = D-glutamate</text>
        <dbReference type="Rhea" id="RHEA:12813"/>
        <dbReference type="ChEBI" id="CHEBI:29985"/>
        <dbReference type="ChEBI" id="CHEBI:29986"/>
        <dbReference type="EC" id="5.1.1.3"/>
    </reaction>
</comment>
<dbReference type="InterPro" id="IPR004391">
    <property type="entry name" value="Glu_race"/>
</dbReference>
<dbReference type="RefSeq" id="WP_073343792.1">
    <property type="nucleotide sequence ID" value="NZ_FQVH01000017.1"/>
</dbReference>
<dbReference type="InterPro" id="IPR015942">
    <property type="entry name" value="Asp/Glu/hydantoin_racemase"/>
</dbReference>
<evidence type="ECO:0000313" key="10">
    <source>
        <dbReference type="Proteomes" id="UP000184088"/>
    </source>
</evidence>
<dbReference type="GO" id="GO:0071555">
    <property type="term" value="P:cell wall organization"/>
    <property type="evidence" value="ECO:0007669"/>
    <property type="project" value="UniProtKB-KW"/>
</dbReference>
<evidence type="ECO:0000256" key="4">
    <source>
        <dbReference type="ARBA" id="ARBA00022984"/>
    </source>
</evidence>
<feature type="binding site" evidence="8">
    <location>
        <begin position="10"/>
        <end position="11"/>
    </location>
    <ligand>
        <name>substrate</name>
    </ligand>
</feature>
<dbReference type="Pfam" id="PF01177">
    <property type="entry name" value="Asp_Glu_race"/>
    <property type="match status" value="1"/>
</dbReference>